<evidence type="ECO:0000256" key="2">
    <source>
        <dbReference type="ARBA" id="ARBA00022525"/>
    </source>
</evidence>
<keyword evidence="3 7" id="KW-0732">Signal</keyword>
<keyword evidence="10" id="KW-1185">Reference proteome</keyword>
<feature type="signal peptide" evidence="7">
    <location>
        <begin position="1"/>
        <end position="35"/>
    </location>
</feature>
<keyword evidence="6" id="KW-0812">Transmembrane</keyword>
<dbReference type="InterPro" id="IPR011050">
    <property type="entry name" value="Pectin_lyase_fold/virulence"/>
</dbReference>
<dbReference type="InterPro" id="IPR006626">
    <property type="entry name" value="PbH1"/>
</dbReference>
<protein>
    <submittedName>
        <fullName evidence="9">LPXTG cell wall anchor domain-containing protein</fullName>
    </submittedName>
</protein>
<keyword evidence="6" id="KW-0472">Membrane</keyword>
<reference evidence="9 10" key="1">
    <citation type="submission" date="2021-08" db="EMBL/GenBank/DDBJ databases">
        <title>Collinsella faecalis sp. nov. isolated from swine faeces.</title>
        <authorList>
            <person name="Oh B.S."/>
            <person name="Lee J.H."/>
        </authorList>
    </citation>
    <scope>NUCLEOTIDE SEQUENCE [LARGE SCALE GENOMIC DNA]</scope>
    <source>
        <strain evidence="9 10">AGMB00827</strain>
    </source>
</reference>
<proteinExistence type="predicted"/>
<dbReference type="NCBIfam" id="TIGR01167">
    <property type="entry name" value="LPXTG_anchor"/>
    <property type="match status" value="1"/>
</dbReference>
<dbReference type="PANTHER" id="PTHR11319:SF35">
    <property type="entry name" value="OUTER MEMBRANE PROTEIN PMPC-RELATED"/>
    <property type="match status" value="1"/>
</dbReference>
<organism evidence="9 10">
    <name type="scientific">Collinsella ureilytica</name>
    <dbReference type="NCBI Taxonomy" id="2869515"/>
    <lineage>
        <taxon>Bacteria</taxon>
        <taxon>Bacillati</taxon>
        <taxon>Actinomycetota</taxon>
        <taxon>Coriobacteriia</taxon>
        <taxon>Coriobacteriales</taxon>
        <taxon>Coriobacteriaceae</taxon>
        <taxon>Collinsella</taxon>
    </lineage>
</organism>
<dbReference type="SMART" id="SM00710">
    <property type="entry name" value="PbH1"/>
    <property type="match status" value="5"/>
</dbReference>
<accession>A0ABS7MM02</accession>
<comment type="caution">
    <text evidence="9">The sequence shown here is derived from an EMBL/GenBank/DDBJ whole genome shotgun (WGS) entry which is preliminary data.</text>
</comment>
<evidence type="ECO:0000259" key="8">
    <source>
        <dbReference type="PROSITE" id="PS50847"/>
    </source>
</evidence>
<sequence length="962" mass="101162">MKYAPVRRSSWALAAFLILPVLVFLLAVLPGQAHAAERTDFVLQDIAADPAHPTAADLQTAIDQAGTTPSRIILTAQECTIDKTIKIPAGADIQLVGVTDTDQSSVLARARGFKGSLLKVEKTAALTLGEPGGGTVTIDSRGKVTPSTYDATIDVLGSLTMEDAVVRGTEGMSENFLGAITVHGAGALFTMNGGTVTQNRRLQEPQRAQYGGANVSVTDQAHFIMNGGTISRGAGSGSGRDNSEYGEAGGVGVYRGAHFTMNGGEIIDNAGFGGGVVAFQWTYGSDIKRYVENGTAEAKMSADRVTVEINGGRIANNRSSFGGGGILIFGNAAVTMTGGEITGNSAPNGGGVCAMNLFTWGSGYSYSIEIPGEGKDSGLSHEDYARLVPGSFTMRGGKIAHNEASRTGGGVNVVSSGVTLSGGEISDNTARQQGGGVYVATKSYTTHILDAAIYENAASYVGGGIWTCPTGSIKLYVTHGAALFENKAEQFGDDLAHDSYGGFGGQPLFLADRVLGGAPVKYYWDNNDARFDPEKPGEPVRFKGGDQDILLDKGLHAVVESPAQALNGTKFVRPDGTELALGGTDFIKEFSALKIFNNKAPRGGGIGTNGHVVFGEPKTFDLEIDKSWVNNVTNNEISANDVRQQVVKLAVKVSVTREGADGAQKSSAYIIQGMDLVKPEQAGTDWKLVATGLPLEAPGEAGTLKLNYTVVEIDPLSNEVLRELTEVVPTDAGTSAKGVPIKRAELTNQIVNLRVDKLWLTENDKQVSSEKISRDSVRVAICRTDSAGASETLGEITVGKDTNWSKPVEIKRSVKQGDMVVDHIVELPALDAHGKPYTYWAIELGVEGAPVEPLDANAVSKEARIPFDVKKDEGIRVARVVNRVNTPPSPPEPPTPPKPPAPPTPPKPPAPPTPPSPPRTPKTPPTGSLPRTGDDTAIWTGGLILAGGVALVVALILRRRRQ</sequence>
<evidence type="ECO:0000313" key="10">
    <source>
        <dbReference type="Proteomes" id="UP000700908"/>
    </source>
</evidence>
<evidence type="ECO:0000256" key="6">
    <source>
        <dbReference type="SAM" id="Phobius"/>
    </source>
</evidence>
<gene>
    <name evidence="9" type="ORF">K6V98_08550</name>
</gene>
<feature type="compositionally biased region" description="Pro residues" evidence="5">
    <location>
        <begin position="887"/>
        <end position="924"/>
    </location>
</feature>
<feature type="chain" id="PRO_5046898747" evidence="7">
    <location>
        <begin position="36"/>
        <end position="962"/>
    </location>
</feature>
<feature type="transmembrane region" description="Helical" evidence="6">
    <location>
        <begin position="937"/>
        <end position="957"/>
    </location>
</feature>
<feature type="domain" description="Gram-positive cocci surface proteins LPxTG" evidence="8">
    <location>
        <begin position="929"/>
        <end position="962"/>
    </location>
</feature>
<dbReference type="EMBL" id="JAIMFO010000011">
    <property type="protein sequence ID" value="MBY4798393.1"/>
    <property type="molecule type" value="Genomic_DNA"/>
</dbReference>
<dbReference type="PANTHER" id="PTHR11319">
    <property type="entry name" value="G PROTEIN-COUPLED RECEPTOR-RELATED"/>
    <property type="match status" value="1"/>
</dbReference>
<evidence type="ECO:0000256" key="4">
    <source>
        <dbReference type="ARBA" id="ARBA00023088"/>
    </source>
</evidence>
<keyword evidence="6" id="KW-1133">Transmembrane helix</keyword>
<keyword evidence="1" id="KW-0134">Cell wall</keyword>
<name>A0ABS7MM02_9ACTN</name>
<dbReference type="RefSeq" id="WP_222200114.1">
    <property type="nucleotide sequence ID" value="NZ_JAIMFO010000011.1"/>
</dbReference>
<evidence type="ECO:0000256" key="7">
    <source>
        <dbReference type="SAM" id="SignalP"/>
    </source>
</evidence>
<keyword evidence="2" id="KW-0964">Secreted</keyword>
<dbReference type="InterPro" id="IPR019931">
    <property type="entry name" value="LPXTG_anchor"/>
</dbReference>
<dbReference type="SUPFAM" id="SSF51126">
    <property type="entry name" value="Pectin lyase-like"/>
    <property type="match status" value="1"/>
</dbReference>
<evidence type="ECO:0000256" key="3">
    <source>
        <dbReference type="ARBA" id="ARBA00022729"/>
    </source>
</evidence>
<feature type="region of interest" description="Disordered" evidence="5">
    <location>
        <begin position="881"/>
        <end position="934"/>
    </location>
</feature>
<evidence type="ECO:0000256" key="1">
    <source>
        <dbReference type="ARBA" id="ARBA00022512"/>
    </source>
</evidence>
<evidence type="ECO:0000313" key="9">
    <source>
        <dbReference type="EMBL" id="MBY4798393.1"/>
    </source>
</evidence>
<dbReference type="Proteomes" id="UP000700908">
    <property type="component" value="Unassembled WGS sequence"/>
</dbReference>
<keyword evidence="4" id="KW-0572">Peptidoglycan-anchor</keyword>
<evidence type="ECO:0000256" key="5">
    <source>
        <dbReference type="SAM" id="MobiDB-lite"/>
    </source>
</evidence>
<dbReference type="PROSITE" id="PS50847">
    <property type="entry name" value="GRAM_POS_ANCHORING"/>
    <property type="match status" value="1"/>
</dbReference>